<comment type="caution">
    <text evidence="2">The sequence shown here is derived from an EMBL/GenBank/DDBJ whole genome shotgun (WGS) entry which is preliminary data.</text>
</comment>
<reference evidence="2 3" key="1">
    <citation type="submission" date="2020-07" db="EMBL/GenBank/DDBJ databases">
        <title>Sequencing the genomes of 1000 actinobacteria strains.</title>
        <authorList>
            <person name="Klenk H.-P."/>
        </authorList>
    </citation>
    <scope>NUCLEOTIDE SEQUENCE [LARGE SCALE GENOMIC DNA]</scope>
    <source>
        <strain evidence="2 3">DSM 104006</strain>
    </source>
</reference>
<evidence type="ECO:0000256" key="1">
    <source>
        <dbReference type="SAM" id="Phobius"/>
    </source>
</evidence>
<gene>
    <name evidence="2" type="ORF">HNR02_003595</name>
</gene>
<evidence type="ECO:0000313" key="3">
    <source>
        <dbReference type="Proteomes" id="UP000549616"/>
    </source>
</evidence>
<dbReference type="Proteomes" id="UP000549616">
    <property type="component" value="Unassembled WGS sequence"/>
</dbReference>
<proteinExistence type="predicted"/>
<keyword evidence="1" id="KW-1133">Transmembrane helix</keyword>
<keyword evidence="3" id="KW-1185">Reference proteome</keyword>
<keyword evidence="1" id="KW-0812">Transmembrane</keyword>
<dbReference type="AlphaFoldDB" id="A0A853B642"/>
<dbReference type="RefSeq" id="WP_376772879.1">
    <property type="nucleotide sequence ID" value="NZ_JACCFK010000001.1"/>
</dbReference>
<sequence length="102" mass="10498">MTANMPQRASANSVSAGPASDVRTFVTALLLTFAAGELLLLCYALLGVFGAIIGLVGAGFGIVWWRNIHDGKAFPRDLPAKSVVALAVATAVITLVAFLVVA</sequence>
<dbReference type="EMBL" id="JACCFK010000001">
    <property type="protein sequence ID" value="NYI90272.1"/>
    <property type="molecule type" value="Genomic_DNA"/>
</dbReference>
<organism evidence="2 3">
    <name type="scientific">Amycolatopsis endophytica</name>
    <dbReference type="NCBI Taxonomy" id="860233"/>
    <lineage>
        <taxon>Bacteria</taxon>
        <taxon>Bacillati</taxon>
        <taxon>Actinomycetota</taxon>
        <taxon>Actinomycetes</taxon>
        <taxon>Pseudonocardiales</taxon>
        <taxon>Pseudonocardiaceae</taxon>
        <taxon>Amycolatopsis</taxon>
    </lineage>
</organism>
<feature type="transmembrane region" description="Helical" evidence="1">
    <location>
        <begin position="83"/>
        <end position="101"/>
    </location>
</feature>
<evidence type="ECO:0000313" key="2">
    <source>
        <dbReference type="EMBL" id="NYI90272.1"/>
    </source>
</evidence>
<accession>A0A853B642</accession>
<feature type="transmembrane region" description="Helical" evidence="1">
    <location>
        <begin position="38"/>
        <end position="63"/>
    </location>
</feature>
<protein>
    <submittedName>
        <fullName evidence="2">Uncharacterized protein</fullName>
    </submittedName>
</protein>
<keyword evidence="1" id="KW-0472">Membrane</keyword>
<name>A0A853B642_9PSEU</name>